<dbReference type="OMA" id="DGWGMVG"/>
<keyword evidence="11" id="KW-1185">Reference proteome</keyword>
<dbReference type="GO" id="GO:0005774">
    <property type="term" value="C:vacuolar membrane"/>
    <property type="evidence" value="ECO:0007669"/>
    <property type="project" value="UniProtKB-SubCell"/>
</dbReference>
<comment type="similarity">
    <text evidence="2 8">Belongs to the ATG22 family.</text>
</comment>
<keyword evidence="3 8" id="KW-0813">Transport</keyword>
<feature type="transmembrane region" description="Helical" evidence="8">
    <location>
        <begin position="388"/>
        <end position="408"/>
    </location>
</feature>
<organism evidence="10 11">
    <name type="scientific">Tilletiaria anomala (strain ATCC 24038 / CBS 436.72 / UBC 951)</name>
    <dbReference type="NCBI Taxonomy" id="1037660"/>
    <lineage>
        <taxon>Eukaryota</taxon>
        <taxon>Fungi</taxon>
        <taxon>Dikarya</taxon>
        <taxon>Basidiomycota</taxon>
        <taxon>Ustilaginomycotina</taxon>
        <taxon>Exobasidiomycetes</taxon>
        <taxon>Georgefischeriales</taxon>
        <taxon>Tilletiariaceae</taxon>
        <taxon>Tilletiaria</taxon>
    </lineage>
</organism>
<feature type="compositionally biased region" description="Basic and acidic residues" evidence="9">
    <location>
        <begin position="1"/>
        <end position="13"/>
    </location>
</feature>
<feature type="transmembrane region" description="Helical" evidence="8">
    <location>
        <begin position="353"/>
        <end position="376"/>
    </location>
</feature>
<feature type="transmembrane region" description="Helical" evidence="8">
    <location>
        <begin position="167"/>
        <end position="186"/>
    </location>
</feature>
<feature type="region of interest" description="Disordered" evidence="9">
    <location>
        <begin position="1"/>
        <end position="35"/>
    </location>
</feature>
<reference evidence="10 11" key="1">
    <citation type="submission" date="2014-05" db="EMBL/GenBank/DDBJ databases">
        <title>Draft genome sequence of a rare smut relative, Tilletiaria anomala UBC 951.</title>
        <authorList>
            <consortium name="DOE Joint Genome Institute"/>
            <person name="Toome M."/>
            <person name="Kuo A."/>
            <person name="Henrissat B."/>
            <person name="Lipzen A."/>
            <person name="Tritt A."/>
            <person name="Yoshinaga Y."/>
            <person name="Zane M."/>
            <person name="Barry K."/>
            <person name="Grigoriev I.V."/>
            <person name="Spatafora J.W."/>
            <person name="Aimea M.C."/>
        </authorList>
    </citation>
    <scope>NUCLEOTIDE SEQUENCE [LARGE SCALE GENOMIC DNA]</scope>
    <source>
        <strain evidence="10 11">UBC 951</strain>
    </source>
</reference>
<evidence type="ECO:0000256" key="1">
    <source>
        <dbReference type="ARBA" id="ARBA00004128"/>
    </source>
</evidence>
<feature type="transmembrane region" description="Helical" evidence="8">
    <location>
        <begin position="420"/>
        <end position="442"/>
    </location>
</feature>
<comment type="caution">
    <text evidence="10">The sequence shown here is derived from an EMBL/GenBank/DDBJ whole genome shotgun (WGS) entry which is preliminary data.</text>
</comment>
<dbReference type="PANTHER" id="PTHR23519">
    <property type="entry name" value="AUTOPHAGY-RELATED PROTEIN 22"/>
    <property type="match status" value="1"/>
</dbReference>
<dbReference type="STRING" id="1037660.A0A066W633"/>
<dbReference type="InterPro" id="IPR050495">
    <property type="entry name" value="ATG22/LtaA_families"/>
</dbReference>
<comment type="subcellular location">
    <subcellularLocation>
        <location evidence="1 8">Vacuole membrane</location>
        <topology evidence="1 8">Multi-pass membrane protein</topology>
    </subcellularLocation>
</comment>
<dbReference type="AlphaFoldDB" id="A0A066W633"/>
<feature type="transmembrane region" description="Helical" evidence="8">
    <location>
        <begin position="454"/>
        <end position="474"/>
    </location>
</feature>
<evidence type="ECO:0000256" key="8">
    <source>
        <dbReference type="RuleBase" id="RU363073"/>
    </source>
</evidence>
<evidence type="ECO:0000313" key="11">
    <source>
        <dbReference type="Proteomes" id="UP000027361"/>
    </source>
</evidence>
<accession>A0A066W633</accession>
<protein>
    <recommendedName>
        <fullName evidence="8">Autophagy-related protein</fullName>
    </recommendedName>
</protein>
<evidence type="ECO:0000256" key="6">
    <source>
        <dbReference type="ARBA" id="ARBA00023006"/>
    </source>
</evidence>
<feature type="transmembrane region" description="Helical" evidence="8">
    <location>
        <begin position="198"/>
        <end position="219"/>
    </location>
</feature>
<evidence type="ECO:0000256" key="5">
    <source>
        <dbReference type="ARBA" id="ARBA00022989"/>
    </source>
</evidence>
<dbReference type="Gene3D" id="1.20.1250.20">
    <property type="entry name" value="MFS general substrate transporter like domains"/>
    <property type="match status" value="1"/>
</dbReference>
<gene>
    <name evidence="10" type="ORF">K437DRAFT_245262</name>
</gene>
<dbReference type="RefSeq" id="XP_013244289.1">
    <property type="nucleotide sequence ID" value="XM_013388835.1"/>
</dbReference>
<dbReference type="OrthoDB" id="42657at2759"/>
<keyword evidence="4 8" id="KW-0812">Transmembrane</keyword>
<proteinExistence type="inferred from homology"/>
<comment type="function">
    <text evidence="8">Vacuolar effluxer which mediate the efflux of amino acids resulting from autophagic degradation. The release of autophagic amino acids allows the maintenance of protein synthesis and viability during nitrogen starvation.</text>
</comment>
<feature type="transmembrane region" description="Helical" evidence="8">
    <location>
        <begin position="294"/>
        <end position="316"/>
    </location>
</feature>
<evidence type="ECO:0000256" key="4">
    <source>
        <dbReference type="ARBA" id="ARBA00022692"/>
    </source>
</evidence>
<feature type="compositionally biased region" description="Low complexity" evidence="9">
    <location>
        <begin position="19"/>
        <end position="35"/>
    </location>
</feature>
<name>A0A066W633_TILAU</name>
<keyword evidence="5 8" id="KW-1133">Transmembrane helix</keyword>
<evidence type="ECO:0000313" key="10">
    <source>
        <dbReference type="EMBL" id="KDN49206.1"/>
    </source>
</evidence>
<dbReference type="GO" id="GO:0006865">
    <property type="term" value="P:amino acid transport"/>
    <property type="evidence" value="ECO:0007669"/>
    <property type="project" value="UniProtKB-KW"/>
</dbReference>
<dbReference type="HOGENOM" id="CLU_017518_2_0_1"/>
<dbReference type="InterPro" id="IPR036259">
    <property type="entry name" value="MFS_trans_sf"/>
</dbReference>
<dbReference type="GO" id="GO:0006914">
    <property type="term" value="P:autophagy"/>
    <property type="evidence" value="ECO:0007669"/>
    <property type="project" value="UniProtKB-KW"/>
</dbReference>
<evidence type="ECO:0000256" key="3">
    <source>
        <dbReference type="ARBA" id="ARBA00022448"/>
    </source>
</evidence>
<keyword evidence="8" id="KW-0029">Amino-acid transport</keyword>
<evidence type="ECO:0000256" key="7">
    <source>
        <dbReference type="ARBA" id="ARBA00023136"/>
    </source>
</evidence>
<dbReference type="PANTHER" id="PTHR23519:SF5">
    <property type="entry name" value="AUTOPHAGY-RELATED PROTEIN"/>
    <property type="match status" value="1"/>
</dbReference>
<dbReference type="EMBL" id="JMSN01000022">
    <property type="protein sequence ID" value="KDN49206.1"/>
    <property type="molecule type" value="Genomic_DNA"/>
</dbReference>
<dbReference type="InterPro" id="IPR024671">
    <property type="entry name" value="Atg22-like"/>
</dbReference>
<keyword evidence="8" id="KW-0926">Vacuole</keyword>
<dbReference type="Pfam" id="PF11700">
    <property type="entry name" value="ATG22"/>
    <property type="match status" value="1"/>
</dbReference>
<feature type="transmembrane region" description="Helical" evidence="8">
    <location>
        <begin position="486"/>
        <end position="507"/>
    </location>
</feature>
<sequence>MRIDEGDAHHHQQEQAGVPRPRLSTTSRTPRTSFTAPSTYKKEFTAALLSSATSTAIADPQYDLTRNELWAYYIYYIGNSGLGVFNFAPTQYQNLLTIRANNLAPLDASGNQLCGGIGQDVCKLLWAGQMRSPTSIVLLVNGISFVIQAVLFVLLGSMADYGTFRPYILIVSSALGIAVSFAWLGATSPSKWDPTGTTLYIMGLVSYQLSLSFWAAAFPGMARCSREVREEERKLKAGESSPEQLEKTDQLMRNRISNISFAVSSLGELVLLAIIQGILIGIRADADQESNTRALSIIIAFSGGAWTLTALPWFLLEKHRPGQPLPRGTNYITAGAMQAWTTIKVIWELKQSLIYLIVYFFLSDALVTTTTVISTITNDLVSFSTTQLNLQLILGIAAQGIGIYGFWLVQKRFKLSTLTLFNLIVPGIILLQIWGLIGAIGHQDRFGFQRVWEAYAYQAFYGLFVCPWYAVSFTMISEFSPKGYEFLFFSLFSLVGKTSAFMGPFISSAIASRVNNPRMPFAFLLALTVASCSGLFFLDLRKAKLQQQVFLQKGNAIKGLRAADTALVADGTLAAAPSSWTARQTHSAEVDLKRGLEE</sequence>
<keyword evidence="6 8" id="KW-0072">Autophagy</keyword>
<feature type="transmembrane region" description="Helical" evidence="8">
    <location>
        <begin position="259"/>
        <end position="282"/>
    </location>
</feature>
<feature type="transmembrane region" description="Helical" evidence="8">
    <location>
        <begin position="519"/>
        <end position="538"/>
    </location>
</feature>
<dbReference type="FunCoup" id="A0A066W633">
    <property type="interactions" value="2"/>
</dbReference>
<feature type="transmembrane region" description="Helical" evidence="8">
    <location>
        <begin position="136"/>
        <end position="155"/>
    </location>
</feature>
<dbReference type="SUPFAM" id="SSF103473">
    <property type="entry name" value="MFS general substrate transporter"/>
    <property type="match status" value="1"/>
</dbReference>
<evidence type="ECO:0000256" key="9">
    <source>
        <dbReference type="SAM" id="MobiDB-lite"/>
    </source>
</evidence>
<keyword evidence="7 8" id="KW-0472">Membrane</keyword>
<dbReference type="InParanoid" id="A0A066W633"/>
<dbReference type="Proteomes" id="UP000027361">
    <property type="component" value="Unassembled WGS sequence"/>
</dbReference>
<dbReference type="GeneID" id="25263164"/>
<evidence type="ECO:0000256" key="2">
    <source>
        <dbReference type="ARBA" id="ARBA00006978"/>
    </source>
</evidence>